<dbReference type="PANTHER" id="PTHR11851:SF49">
    <property type="entry name" value="MITOCHONDRIAL-PROCESSING PEPTIDASE SUBUNIT ALPHA"/>
    <property type="match status" value="1"/>
</dbReference>
<name>A0ABV4TZD2_9BACT</name>
<dbReference type="Pfam" id="PF05193">
    <property type="entry name" value="Peptidase_M16_C"/>
    <property type="match status" value="1"/>
</dbReference>
<dbReference type="InterPro" id="IPR011765">
    <property type="entry name" value="Pept_M16_N"/>
</dbReference>
<dbReference type="Pfam" id="PF00675">
    <property type="entry name" value="Peptidase_M16"/>
    <property type="match status" value="1"/>
</dbReference>
<evidence type="ECO:0000259" key="4">
    <source>
        <dbReference type="Pfam" id="PF00675"/>
    </source>
</evidence>
<keyword evidence="7" id="KW-1185">Reference proteome</keyword>
<feature type="domain" description="Peptidase M16 N-terminal" evidence="4">
    <location>
        <begin position="15"/>
        <end position="161"/>
    </location>
</feature>
<comment type="caution">
    <text evidence="6">The sequence shown here is derived from an EMBL/GenBank/DDBJ whole genome shotgun (WGS) entry which is preliminary data.</text>
</comment>
<dbReference type="PANTHER" id="PTHR11851">
    <property type="entry name" value="METALLOPROTEASE"/>
    <property type="match status" value="1"/>
</dbReference>
<evidence type="ECO:0000256" key="3">
    <source>
        <dbReference type="RuleBase" id="RU004447"/>
    </source>
</evidence>
<dbReference type="InterPro" id="IPR050361">
    <property type="entry name" value="MPP/UQCRC_Complex"/>
</dbReference>
<proteinExistence type="inferred from homology"/>
<comment type="cofactor">
    <cofactor evidence="1">
        <name>Zn(2+)</name>
        <dbReference type="ChEBI" id="CHEBI:29105"/>
    </cofactor>
</comment>
<evidence type="ECO:0000256" key="2">
    <source>
        <dbReference type="ARBA" id="ARBA00007261"/>
    </source>
</evidence>
<reference evidence="6 7" key="1">
    <citation type="submission" date="2024-08" db="EMBL/GenBank/DDBJ databases">
        <title>Whole-genome sequencing of halo(alkali)philic microorganisms from hypersaline lakes.</title>
        <authorList>
            <person name="Sorokin D.Y."/>
            <person name="Merkel A.Y."/>
            <person name="Messina E."/>
            <person name="Yakimov M."/>
        </authorList>
    </citation>
    <scope>NUCLEOTIDE SEQUENCE [LARGE SCALE GENOMIC DNA]</scope>
    <source>
        <strain evidence="6 7">AB-hyl4</strain>
    </source>
</reference>
<comment type="similarity">
    <text evidence="2 3">Belongs to the peptidase M16 family.</text>
</comment>
<dbReference type="SUPFAM" id="SSF63411">
    <property type="entry name" value="LuxS/MPP-like metallohydrolase"/>
    <property type="match status" value="2"/>
</dbReference>
<evidence type="ECO:0000313" key="7">
    <source>
        <dbReference type="Proteomes" id="UP001575105"/>
    </source>
</evidence>
<evidence type="ECO:0000313" key="6">
    <source>
        <dbReference type="EMBL" id="MFA9476700.1"/>
    </source>
</evidence>
<dbReference type="Proteomes" id="UP001575105">
    <property type="component" value="Unassembled WGS sequence"/>
</dbReference>
<dbReference type="InterPro" id="IPR007863">
    <property type="entry name" value="Peptidase_M16_C"/>
</dbReference>
<protein>
    <submittedName>
        <fullName evidence="6">M16 family metallopeptidase</fullName>
    </submittedName>
</protein>
<evidence type="ECO:0000256" key="1">
    <source>
        <dbReference type="ARBA" id="ARBA00001947"/>
    </source>
</evidence>
<feature type="domain" description="Peptidase M16 C-terminal" evidence="5">
    <location>
        <begin position="168"/>
        <end position="342"/>
    </location>
</feature>
<dbReference type="RefSeq" id="WP_425343629.1">
    <property type="nucleotide sequence ID" value="NZ_JBGUBD010000001.1"/>
</dbReference>
<sequence length="412" mass="46340">MPLTFKNHKLSNGLRVIAECNDAAHTAAVGFFVKTGARDEDAPLMGVSHFLEHMMFKGTDRRSADDVNREFDEIGADYNAYTSHEQTVYYAQVLPEYLPRAVDLLGDILRPALRTDDFEMEKNVILEEIGMYDDRPQWRLQDTLLELYFPQHPLGFRVLGTNDTVKQLTAEQMRDYFSHRYSADNIVVSAAGKIDFDALVKDIEKLTSEWQPSGAQRRYDAPPAVDCERSLTDKKLSRHYMALMCPGPNAQDDRRYAAKVLADVLGDAEGSRIYWALVDPGEADEADLSFIPYDQAGGYMAYASCDPDKAAQVEAKLLATIDAFARDGDVADDEIERAKNKLATQVTLQSERPGGRMRDLGTRWQYLQAYATLEDEIERLMAVSGDDVRQLLVEFPFSPRTIVRLGPNGIAD</sequence>
<organism evidence="6 7">
    <name type="scientific">Natronomicrosphaera hydrolytica</name>
    <dbReference type="NCBI Taxonomy" id="3242702"/>
    <lineage>
        <taxon>Bacteria</taxon>
        <taxon>Pseudomonadati</taxon>
        <taxon>Planctomycetota</taxon>
        <taxon>Phycisphaerae</taxon>
        <taxon>Phycisphaerales</taxon>
        <taxon>Phycisphaeraceae</taxon>
        <taxon>Natronomicrosphaera</taxon>
    </lineage>
</organism>
<accession>A0ABV4TZD2</accession>
<evidence type="ECO:0000259" key="5">
    <source>
        <dbReference type="Pfam" id="PF05193"/>
    </source>
</evidence>
<dbReference type="InterPro" id="IPR011249">
    <property type="entry name" value="Metalloenz_LuxS/M16"/>
</dbReference>
<dbReference type="PROSITE" id="PS00143">
    <property type="entry name" value="INSULINASE"/>
    <property type="match status" value="1"/>
</dbReference>
<gene>
    <name evidence="6" type="ORF">ACERK3_00195</name>
</gene>
<dbReference type="Gene3D" id="3.30.830.10">
    <property type="entry name" value="Metalloenzyme, LuxS/M16 peptidase-like"/>
    <property type="match status" value="2"/>
</dbReference>
<dbReference type="InterPro" id="IPR001431">
    <property type="entry name" value="Pept_M16_Zn_BS"/>
</dbReference>
<dbReference type="EMBL" id="JBGUBD010000001">
    <property type="protein sequence ID" value="MFA9476700.1"/>
    <property type="molecule type" value="Genomic_DNA"/>
</dbReference>